<comment type="caution">
    <text evidence="4">The sequence shown here is derived from an EMBL/GenBank/DDBJ whole genome shotgun (WGS) entry which is preliminary data.</text>
</comment>
<dbReference type="AlphaFoldDB" id="A0A9P6CCL7"/>
<dbReference type="OrthoDB" id="2681808at2759"/>
<keyword evidence="2" id="KW-0472">Membrane</keyword>
<feature type="transmembrane region" description="Helical" evidence="2">
    <location>
        <begin position="120"/>
        <end position="141"/>
    </location>
</feature>
<protein>
    <recommendedName>
        <fullName evidence="3">DUF6534 domain-containing protein</fullName>
    </recommendedName>
</protein>
<feature type="transmembrane region" description="Helical" evidence="2">
    <location>
        <begin position="52"/>
        <end position="71"/>
    </location>
</feature>
<dbReference type="Proteomes" id="UP000807353">
    <property type="component" value="Unassembled WGS sequence"/>
</dbReference>
<name>A0A9P6CCL7_9AGAR</name>
<evidence type="ECO:0000313" key="5">
    <source>
        <dbReference type="Proteomes" id="UP000807353"/>
    </source>
</evidence>
<evidence type="ECO:0000256" key="1">
    <source>
        <dbReference type="SAM" id="MobiDB-lite"/>
    </source>
</evidence>
<evidence type="ECO:0000313" key="4">
    <source>
        <dbReference type="EMBL" id="KAF9457255.1"/>
    </source>
</evidence>
<accession>A0A9P6CCL7</accession>
<keyword evidence="2" id="KW-1133">Transmembrane helix</keyword>
<gene>
    <name evidence="4" type="ORF">BDZ94DRAFT_1273744</name>
</gene>
<feature type="transmembrane region" description="Helical" evidence="2">
    <location>
        <begin position="20"/>
        <end position="40"/>
    </location>
</feature>
<dbReference type="InterPro" id="IPR045339">
    <property type="entry name" value="DUF6534"/>
</dbReference>
<feature type="domain" description="DUF6534" evidence="3">
    <location>
        <begin position="169"/>
        <end position="256"/>
    </location>
</feature>
<feature type="transmembrane region" description="Helical" evidence="2">
    <location>
        <begin position="205"/>
        <end position="227"/>
    </location>
</feature>
<reference evidence="4" key="1">
    <citation type="submission" date="2020-11" db="EMBL/GenBank/DDBJ databases">
        <authorList>
            <consortium name="DOE Joint Genome Institute"/>
            <person name="Ahrendt S."/>
            <person name="Riley R."/>
            <person name="Andreopoulos W."/>
            <person name="Labutti K."/>
            <person name="Pangilinan J."/>
            <person name="Ruiz-Duenas F.J."/>
            <person name="Barrasa J.M."/>
            <person name="Sanchez-Garcia M."/>
            <person name="Camarero S."/>
            <person name="Miyauchi S."/>
            <person name="Serrano A."/>
            <person name="Linde D."/>
            <person name="Babiker R."/>
            <person name="Drula E."/>
            <person name="Ayuso-Fernandez I."/>
            <person name="Pacheco R."/>
            <person name="Padilla G."/>
            <person name="Ferreira P."/>
            <person name="Barriuso J."/>
            <person name="Kellner H."/>
            <person name="Castanera R."/>
            <person name="Alfaro M."/>
            <person name="Ramirez L."/>
            <person name="Pisabarro A.G."/>
            <person name="Kuo A."/>
            <person name="Tritt A."/>
            <person name="Lipzen A."/>
            <person name="He G."/>
            <person name="Yan M."/>
            <person name="Ng V."/>
            <person name="Cullen D."/>
            <person name="Martin F."/>
            <person name="Rosso M.-N."/>
            <person name="Henrissat B."/>
            <person name="Hibbett D."/>
            <person name="Martinez A.T."/>
            <person name="Grigoriev I.V."/>
        </authorList>
    </citation>
    <scope>NUCLEOTIDE SEQUENCE</scope>
    <source>
        <strain evidence="4">CBS 247.69</strain>
    </source>
</reference>
<evidence type="ECO:0000256" key="2">
    <source>
        <dbReference type="SAM" id="Phobius"/>
    </source>
</evidence>
<dbReference type="PANTHER" id="PTHR40465:SF1">
    <property type="entry name" value="DUF6534 DOMAIN-CONTAINING PROTEIN"/>
    <property type="match status" value="1"/>
</dbReference>
<feature type="region of interest" description="Disordered" evidence="1">
    <location>
        <begin position="318"/>
        <end position="351"/>
    </location>
</feature>
<proteinExistence type="predicted"/>
<sequence>MSLSVGAPPDVELLAGPMYWGNLFGYGLFGILIVQMFIYFHRFRNDPIQMRMIVWIFLFLETLITVLSTIAGNNILVSGWGNPAALAQLDWALGGTPLLTGLVASSAHSFYCWRIHRLRRLVVVPVVLVTISLLTSSFAAYCGIRGHQIGIFRIRELRPYALIWIFGATFVDASITICMVTILLQARSRSSFNKTSSTIQKLIALTIETAMPTGIAGLSHAILYVVFPNNNLHFMTFLMSAKFYSNSLLATLNARALIGQQDVIRSPAFWADESGSQSHVLSMRPFAFLRPLMPGSRKPQKQDSRVEVQVETIVFPNDSEPSLSKTQGMPLHFENDLPSRRTAIPERAFSK</sequence>
<organism evidence="4 5">
    <name type="scientific">Collybia nuda</name>
    <dbReference type="NCBI Taxonomy" id="64659"/>
    <lineage>
        <taxon>Eukaryota</taxon>
        <taxon>Fungi</taxon>
        <taxon>Dikarya</taxon>
        <taxon>Basidiomycota</taxon>
        <taxon>Agaricomycotina</taxon>
        <taxon>Agaricomycetes</taxon>
        <taxon>Agaricomycetidae</taxon>
        <taxon>Agaricales</taxon>
        <taxon>Tricholomatineae</taxon>
        <taxon>Clitocybaceae</taxon>
        <taxon>Collybia</taxon>
    </lineage>
</organism>
<dbReference type="Pfam" id="PF20152">
    <property type="entry name" value="DUF6534"/>
    <property type="match status" value="1"/>
</dbReference>
<keyword evidence="2" id="KW-0812">Transmembrane</keyword>
<evidence type="ECO:0000259" key="3">
    <source>
        <dbReference type="Pfam" id="PF20152"/>
    </source>
</evidence>
<dbReference type="EMBL" id="MU150380">
    <property type="protein sequence ID" value="KAF9457255.1"/>
    <property type="molecule type" value="Genomic_DNA"/>
</dbReference>
<feature type="transmembrane region" description="Helical" evidence="2">
    <location>
        <begin position="91"/>
        <end position="113"/>
    </location>
</feature>
<feature type="transmembrane region" description="Helical" evidence="2">
    <location>
        <begin position="161"/>
        <end position="184"/>
    </location>
</feature>
<keyword evidence="5" id="KW-1185">Reference proteome</keyword>
<dbReference type="PANTHER" id="PTHR40465">
    <property type="entry name" value="CHROMOSOME 1, WHOLE GENOME SHOTGUN SEQUENCE"/>
    <property type="match status" value="1"/>
</dbReference>